<dbReference type="STRING" id="69004.A0A182Q035"/>
<organism evidence="2 3">
    <name type="scientific">Anopheles farauti</name>
    <dbReference type="NCBI Taxonomy" id="69004"/>
    <lineage>
        <taxon>Eukaryota</taxon>
        <taxon>Metazoa</taxon>
        <taxon>Ecdysozoa</taxon>
        <taxon>Arthropoda</taxon>
        <taxon>Hexapoda</taxon>
        <taxon>Insecta</taxon>
        <taxon>Pterygota</taxon>
        <taxon>Neoptera</taxon>
        <taxon>Endopterygota</taxon>
        <taxon>Diptera</taxon>
        <taxon>Nematocera</taxon>
        <taxon>Culicoidea</taxon>
        <taxon>Culicidae</taxon>
        <taxon>Anophelinae</taxon>
        <taxon>Anopheles</taxon>
    </lineage>
</organism>
<dbReference type="CDD" id="cd19490">
    <property type="entry name" value="XRCC2"/>
    <property type="match status" value="1"/>
</dbReference>
<dbReference type="PANTHER" id="PTHR46644">
    <property type="entry name" value="DNA REPAIR PROTEIN XRCC2"/>
    <property type="match status" value="1"/>
</dbReference>
<dbReference type="PRINTS" id="PR01874">
    <property type="entry name" value="DNAREPAIRADA"/>
</dbReference>
<dbReference type="GO" id="GO:0000724">
    <property type="term" value="P:double-strand break repair via homologous recombination"/>
    <property type="evidence" value="ECO:0007669"/>
    <property type="project" value="InterPro"/>
</dbReference>
<protein>
    <recommendedName>
        <fullName evidence="1">Rad51-like C-terminal domain-containing protein</fullName>
    </recommendedName>
</protein>
<name>A0A182Q035_9DIPT</name>
<dbReference type="GO" id="GO:0000400">
    <property type="term" value="F:four-way junction DNA binding"/>
    <property type="evidence" value="ECO:0007669"/>
    <property type="project" value="TreeGrafter"/>
</dbReference>
<dbReference type="VEuPathDB" id="VectorBase:AFAF000401"/>
<evidence type="ECO:0000313" key="3">
    <source>
        <dbReference type="Proteomes" id="UP000075886"/>
    </source>
</evidence>
<dbReference type="InterPro" id="IPR030547">
    <property type="entry name" value="XRCC2"/>
</dbReference>
<dbReference type="GO" id="GO:0033063">
    <property type="term" value="C:Rad51B-Rad51C-Rad51D-XRCC2 complex"/>
    <property type="evidence" value="ECO:0007669"/>
    <property type="project" value="InterPro"/>
</dbReference>
<feature type="domain" description="Rad51-like C-terminal" evidence="1">
    <location>
        <begin position="80"/>
        <end position="248"/>
    </location>
</feature>
<dbReference type="EMBL" id="AXCN02000581">
    <property type="status" value="NOT_ANNOTATED_CDS"/>
    <property type="molecule type" value="Genomic_DNA"/>
</dbReference>
<evidence type="ECO:0000259" key="1">
    <source>
        <dbReference type="Pfam" id="PF08423"/>
    </source>
</evidence>
<dbReference type="PANTHER" id="PTHR46644:SF2">
    <property type="entry name" value="DNA REPAIR PROTEIN XRCC2"/>
    <property type="match status" value="1"/>
</dbReference>
<dbReference type="EnsemblMetazoa" id="AFAF000401-RA">
    <property type="protein sequence ID" value="AFAF000401-PA"/>
    <property type="gene ID" value="AFAF000401"/>
</dbReference>
<dbReference type="SUPFAM" id="SSF52540">
    <property type="entry name" value="P-loop containing nucleoside triphosphate hydrolases"/>
    <property type="match status" value="1"/>
</dbReference>
<dbReference type="Proteomes" id="UP000075886">
    <property type="component" value="Unassembled WGS sequence"/>
</dbReference>
<keyword evidence="3" id="KW-1185">Reference proteome</keyword>
<dbReference type="InterPro" id="IPR027417">
    <property type="entry name" value="P-loop_NTPase"/>
</dbReference>
<proteinExistence type="predicted"/>
<dbReference type="GO" id="GO:0005813">
    <property type="term" value="C:centrosome"/>
    <property type="evidence" value="ECO:0007669"/>
    <property type="project" value="TreeGrafter"/>
</dbReference>
<evidence type="ECO:0000313" key="2">
    <source>
        <dbReference type="EnsemblMetazoa" id="AFAF000401-PA"/>
    </source>
</evidence>
<dbReference type="GO" id="GO:0042148">
    <property type="term" value="P:DNA strand invasion"/>
    <property type="evidence" value="ECO:0007669"/>
    <property type="project" value="TreeGrafter"/>
</dbReference>
<dbReference type="GO" id="GO:0005657">
    <property type="term" value="C:replication fork"/>
    <property type="evidence" value="ECO:0007669"/>
    <property type="project" value="InterPro"/>
</dbReference>
<sequence>MHPALTVVAHVRTERHEMTRVNPGALDWAADVRNNSLNSFSYSLNDMGDFIESAYAFVTRTISRSDNPPVHDLHSTIFPNGGLRSGEFVEISGESNSGKSLLLLELIARIILPSKYGGLGLAAVMIDCENSYHEAFLLSVMEKHIVNRADPTVANTLGDRQQLESIQRAALERLHLITCYSLEQLELTLIALPKLFVKHQDVSFMLIDSIATFYWTKCTAAKLIRQQTYQSDQCKALGKLARTWGKVLLYTKPAHFGSRPQQLQRDFELTGLLEAGSSQASSFSGVYPTSSGYATKAGKPVIDWRIELSEILNPSPRSASDGVPVQRFTALINGREKQYVRFYLIDKYGISWIES</sequence>
<dbReference type="InterPro" id="IPR013632">
    <property type="entry name" value="Rad51_C"/>
</dbReference>
<reference evidence="2" key="2">
    <citation type="submission" date="2020-05" db="UniProtKB">
        <authorList>
            <consortium name="EnsemblMetazoa"/>
        </authorList>
    </citation>
    <scope>IDENTIFICATION</scope>
    <source>
        <strain evidence="2">FAR1</strain>
    </source>
</reference>
<dbReference type="Pfam" id="PF08423">
    <property type="entry name" value="Rad51"/>
    <property type="match status" value="1"/>
</dbReference>
<dbReference type="AlphaFoldDB" id="A0A182Q035"/>
<reference evidence="3" key="1">
    <citation type="submission" date="2014-01" db="EMBL/GenBank/DDBJ databases">
        <title>The Genome Sequence of Anopheles farauti FAR1 (V2).</title>
        <authorList>
            <consortium name="The Broad Institute Genomics Platform"/>
            <person name="Neafsey D.E."/>
            <person name="Besansky N."/>
            <person name="Howell P."/>
            <person name="Walton C."/>
            <person name="Young S.K."/>
            <person name="Zeng Q."/>
            <person name="Gargeya S."/>
            <person name="Fitzgerald M."/>
            <person name="Haas B."/>
            <person name="Abouelleil A."/>
            <person name="Allen A.W."/>
            <person name="Alvarado L."/>
            <person name="Arachchi H.M."/>
            <person name="Berlin A.M."/>
            <person name="Chapman S.B."/>
            <person name="Gainer-Dewar J."/>
            <person name="Goldberg J."/>
            <person name="Griggs A."/>
            <person name="Gujja S."/>
            <person name="Hansen M."/>
            <person name="Howarth C."/>
            <person name="Imamovic A."/>
            <person name="Ireland A."/>
            <person name="Larimer J."/>
            <person name="McCowan C."/>
            <person name="Murphy C."/>
            <person name="Pearson M."/>
            <person name="Poon T.W."/>
            <person name="Priest M."/>
            <person name="Roberts A."/>
            <person name="Saif S."/>
            <person name="Shea T."/>
            <person name="Sisk P."/>
            <person name="Sykes S."/>
            <person name="Wortman J."/>
            <person name="Nusbaum C."/>
            <person name="Birren B."/>
        </authorList>
    </citation>
    <scope>NUCLEOTIDE SEQUENCE [LARGE SCALE GENOMIC DNA]</scope>
    <source>
        <strain evidence="3">FAR1</strain>
    </source>
</reference>
<dbReference type="Gene3D" id="3.40.50.300">
    <property type="entry name" value="P-loop containing nucleotide triphosphate hydrolases"/>
    <property type="match status" value="1"/>
</dbReference>
<accession>A0A182Q035</accession>